<evidence type="ECO:0000256" key="41">
    <source>
        <dbReference type="ARBA" id="ARBA00049372"/>
    </source>
</evidence>
<evidence type="ECO:0000256" key="32">
    <source>
        <dbReference type="ARBA" id="ARBA00048386"/>
    </source>
</evidence>
<dbReference type="SUPFAM" id="SSF52266">
    <property type="entry name" value="SGNH hydrolase"/>
    <property type="match status" value="1"/>
</dbReference>
<dbReference type="InterPro" id="IPR036514">
    <property type="entry name" value="SGNH_hydro_sf"/>
</dbReference>
<comment type="catalytic activity">
    <reaction evidence="36">
        <text>1-hexadecanoyl-2-(9Z-octadecenoyl)-sn-glycero-3-phosphocholine + H2O = 1-hexadecanoyl-sn-glycero-3-phosphocholine + (9Z)-octadecenoate + H(+)</text>
        <dbReference type="Rhea" id="RHEA:38779"/>
        <dbReference type="ChEBI" id="CHEBI:15377"/>
        <dbReference type="ChEBI" id="CHEBI:15378"/>
        <dbReference type="ChEBI" id="CHEBI:30823"/>
        <dbReference type="ChEBI" id="CHEBI:72998"/>
        <dbReference type="ChEBI" id="CHEBI:73001"/>
    </reaction>
    <physiologicalReaction direction="left-to-right" evidence="36">
        <dbReference type="Rhea" id="RHEA:38780"/>
    </physiologicalReaction>
</comment>
<evidence type="ECO:0000256" key="8">
    <source>
        <dbReference type="ARBA" id="ARBA00022801"/>
    </source>
</evidence>
<comment type="catalytic activity">
    <reaction evidence="41">
        <text>1,3-di-(9Z-octadecenoyl)-glycerol + H2O = 1-(9Z-octadecenoyl)-glycerol + (9Z)-octadecenoate + H(+)</text>
        <dbReference type="Rhea" id="RHEA:39939"/>
        <dbReference type="ChEBI" id="CHEBI:15377"/>
        <dbReference type="ChEBI" id="CHEBI:15378"/>
        <dbReference type="ChEBI" id="CHEBI:30823"/>
        <dbReference type="ChEBI" id="CHEBI:75342"/>
        <dbReference type="ChEBI" id="CHEBI:75735"/>
    </reaction>
    <physiologicalReaction direction="left-to-right" evidence="41">
        <dbReference type="Rhea" id="RHEA:39940"/>
    </physiologicalReaction>
</comment>
<evidence type="ECO:0000256" key="20">
    <source>
        <dbReference type="ARBA" id="ARBA00045916"/>
    </source>
</evidence>
<keyword evidence="8" id="KW-0378">Hydrolase</keyword>
<evidence type="ECO:0000256" key="5">
    <source>
        <dbReference type="ARBA" id="ARBA00022692"/>
    </source>
</evidence>
<evidence type="ECO:0000256" key="31">
    <source>
        <dbReference type="ARBA" id="ARBA00048374"/>
    </source>
</evidence>
<dbReference type="GO" id="GO:0004622">
    <property type="term" value="F:phosphatidylcholine lysophospholipase activity"/>
    <property type="evidence" value="ECO:0007669"/>
    <property type="project" value="UniProtKB-EC"/>
</dbReference>
<evidence type="ECO:0000256" key="35">
    <source>
        <dbReference type="ARBA" id="ARBA00048656"/>
    </source>
</evidence>
<keyword evidence="9" id="KW-1133">Transmembrane helix</keyword>
<dbReference type="GO" id="GO:0050253">
    <property type="term" value="F:retinyl-palmitate esterase activity"/>
    <property type="evidence" value="ECO:0007669"/>
    <property type="project" value="TreeGrafter"/>
</dbReference>
<evidence type="ECO:0000313" key="44">
    <source>
        <dbReference type="Proteomes" id="UP000749559"/>
    </source>
</evidence>
<dbReference type="GO" id="GO:0006644">
    <property type="term" value="P:phospholipid metabolic process"/>
    <property type="evidence" value="ECO:0007669"/>
    <property type="project" value="TreeGrafter"/>
</dbReference>
<evidence type="ECO:0000313" key="43">
    <source>
        <dbReference type="EMBL" id="CAH1792882.1"/>
    </source>
</evidence>
<comment type="catalytic activity">
    <reaction evidence="24">
        <text>1-hexadecanoyl-2-(9Z)-octadecenoyl-3-octadecanoyl-sn-glycerol + H2O = 1-hexadecanoyl-2-(9Z-octadecenoyl)-sn-glycerol + octadecanoate + H(+)</text>
        <dbReference type="Rhea" id="RHEA:41111"/>
        <dbReference type="ChEBI" id="CHEBI:15377"/>
        <dbReference type="ChEBI" id="CHEBI:15378"/>
        <dbReference type="ChEBI" id="CHEBI:25629"/>
        <dbReference type="ChEBI" id="CHEBI:75466"/>
        <dbReference type="ChEBI" id="CHEBI:77623"/>
    </reaction>
    <physiologicalReaction direction="left-to-right" evidence="24">
        <dbReference type="Rhea" id="RHEA:41112"/>
    </physiologicalReaction>
</comment>
<evidence type="ECO:0000256" key="23">
    <source>
        <dbReference type="ARBA" id="ARBA00047438"/>
    </source>
</evidence>
<dbReference type="PANTHER" id="PTHR21325">
    <property type="entry name" value="PHOSPHOLIPASE B, PLB1"/>
    <property type="match status" value="1"/>
</dbReference>
<comment type="catalytic activity">
    <reaction evidence="39">
        <text>1-hexadecanoyl-2-(9Z)-octadecenoyl-3-octadecanoyl-sn-glycerol + H2O = 1-hexadecanoyl-3-octadecanoyl-sn-glycerol + (9Z)-octadecenoate + H(+)</text>
        <dbReference type="Rhea" id="RHEA:41103"/>
        <dbReference type="ChEBI" id="CHEBI:15377"/>
        <dbReference type="ChEBI" id="CHEBI:15378"/>
        <dbReference type="ChEBI" id="CHEBI:30823"/>
        <dbReference type="ChEBI" id="CHEBI:77623"/>
        <dbReference type="ChEBI" id="CHEBI:77624"/>
    </reaction>
    <physiologicalReaction direction="left-to-right" evidence="39">
        <dbReference type="Rhea" id="RHEA:41104"/>
    </physiologicalReaction>
</comment>
<comment type="catalytic activity">
    <reaction evidence="30">
        <text>1-hexadecanoyl-2-(9Z,12Z-octadecadienoyl)-sn-glycero-3-phosphocholine + H2O = 2-(9Z,12Z-octadecadienoyl)-sn-glycero-3-phosphocholine + hexadecanoate + H(+)</text>
        <dbReference type="Rhea" id="RHEA:40971"/>
        <dbReference type="ChEBI" id="CHEBI:7896"/>
        <dbReference type="ChEBI" id="CHEBI:15377"/>
        <dbReference type="ChEBI" id="CHEBI:15378"/>
        <dbReference type="ChEBI" id="CHEBI:73002"/>
        <dbReference type="ChEBI" id="CHEBI:76084"/>
    </reaction>
    <physiologicalReaction direction="left-to-right" evidence="30">
        <dbReference type="Rhea" id="RHEA:40972"/>
    </physiologicalReaction>
</comment>
<evidence type="ECO:0000256" key="37">
    <source>
        <dbReference type="ARBA" id="ARBA00048869"/>
    </source>
</evidence>
<evidence type="ECO:0000256" key="24">
    <source>
        <dbReference type="ARBA" id="ARBA00047459"/>
    </source>
</evidence>
<evidence type="ECO:0000256" key="40">
    <source>
        <dbReference type="ARBA" id="ARBA00049363"/>
    </source>
</evidence>
<evidence type="ECO:0000256" key="33">
    <source>
        <dbReference type="ARBA" id="ARBA00048454"/>
    </source>
</evidence>
<evidence type="ECO:0000256" key="36">
    <source>
        <dbReference type="ARBA" id="ARBA00048699"/>
    </source>
</evidence>
<dbReference type="GO" id="GO:0031526">
    <property type="term" value="C:brush border membrane"/>
    <property type="evidence" value="ECO:0007669"/>
    <property type="project" value="TreeGrafter"/>
</dbReference>
<evidence type="ECO:0000256" key="7">
    <source>
        <dbReference type="ARBA" id="ARBA00022737"/>
    </source>
</evidence>
<comment type="catalytic activity">
    <reaction evidence="14">
        <text>1-hexadecanoyl-2-(9Z,12Z-octadecadienoyl)-sn-glycero-3-phosphocholine + H2O = (9Z,12Z)-octadecadienoate + 1-hexadecanoyl-sn-glycero-3-phosphocholine + H(+)</text>
        <dbReference type="Rhea" id="RHEA:40811"/>
        <dbReference type="ChEBI" id="CHEBI:15377"/>
        <dbReference type="ChEBI" id="CHEBI:15378"/>
        <dbReference type="ChEBI" id="CHEBI:30245"/>
        <dbReference type="ChEBI" id="CHEBI:72998"/>
        <dbReference type="ChEBI" id="CHEBI:73002"/>
    </reaction>
    <physiologicalReaction direction="left-to-right" evidence="14">
        <dbReference type="Rhea" id="RHEA:40812"/>
    </physiologicalReaction>
</comment>
<dbReference type="AlphaFoldDB" id="A0A8J1UM97"/>
<reference evidence="43" key="1">
    <citation type="submission" date="2022-03" db="EMBL/GenBank/DDBJ databases">
        <authorList>
            <person name="Martin C."/>
        </authorList>
    </citation>
    <scope>NUCLEOTIDE SEQUENCE</scope>
</reference>
<sequence>MKTGVFILCVFCANSFVVDSFEKSFLERYQEANDRLQDVLKRDANLQKEWDARQKMWREPINKGAAMLGDEVLAKCGRMKSSVAPDSVHRLLPGDINVVAAVGDSITAANGASATTVFGCLTEYRGRSWSVGGDLSLSQGVSTIPNILRTLNPNLVGYSVGEGGVESSGARLNVAEPGNIAIDMPRQARNLVQRLASRSDVDFQNDWKLITLFIGGNDLCAVCNDRDAKSPENYRNNIKEALDILYADVPRAFVNVVSILDITPLTALAEDLICTVVQAAVCDCGYGEEDILEELRQTQKDYNANMEELIDSGLYNGRDDFTVVFQPFFKDTTPPTKPDGTPDVSYFAPDCFHFSEKGHKQAATTLWNQMFEPVGSKRQAWTQQESIQCSPGSFFATSRNSRKRAALVANGEGSEASTSEMGVSYILLATGLVICVAIVASLGVIYVRRRSRNAPTGLNLPTSSESRVNITDIST</sequence>
<comment type="catalytic activity">
    <reaction evidence="28">
        <text>1,2-di-(9Z-octadecenoyl)-sn-glycero-3-phosphocholine + H2O = 1-(9Z-octadecenoyl)-sn-glycero-3-phosphocholine + (9Z)-octadecenoate + H(+)</text>
        <dbReference type="Rhea" id="RHEA:40923"/>
        <dbReference type="ChEBI" id="CHEBI:15377"/>
        <dbReference type="ChEBI" id="CHEBI:15378"/>
        <dbReference type="ChEBI" id="CHEBI:28610"/>
        <dbReference type="ChEBI" id="CHEBI:30823"/>
        <dbReference type="ChEBI" id="CHEBI:74669"/>
    </reaction>
    <physiologicalReaction direction="left-to-right" evidence="28">
        <dbReference type="Rhea" id="RHEA:40924"/>
    </physiologicalReaction>
</comment>
<evidence type="ECO:0000256" key="6">
    <source>
        <dbReference type="ARBA" id="ARBA00022729"/>
    </source>
</evidence>
<comment type="catalytic activity">
    <reaction evidence="40">
        <text>1,2-dihexadecanoyl-sn-glycero-3-phosphocholine + 2 H2O = sn-glycerol 3-phosphocholine + 2 hexadecanoate + 2 H(+)</text>
        <dbReference type="Rhea" id="RHEA:40975"/>
        <dbReference type="ChEBI" id="CHEBI:7896"/>
        <dbReference type="ChEBI" id="CHEBI:15377"/>
        <dbReference type="ChEBI" id="CHEBI:15378"/>
        <dbReference type="ChEBI" id="CHEBI:16870"/>
        <dbReference type="ChEBI" id="CHEBI:72999"/>
    </reaction>
    <physiologicalReaction direction="left-to-right" evidence="40">
        <dbReference type="Rhea" id="RHEA:40976"/>
    </physiologicalReaction>
</comment>
<comment type="catalytic activity">
    <reaction evidence="26">
        <text>1-hexadecanoyl-2-(9Z-octadecenoyl)-sn-glycero-3-phospho-(1'-sn-glycerol) + H2O = 1-hexadecanoyl-sn-glycero-3-phospho-(1'-sn-glycerol) + (9Z)-octadecenoate + H(+)</text>
        <dbReference type="Rhea" id="RHEA:40919"/>
        <dbReference type="ChEBI" id="CHEBI:15377"/>
        <dbReference type="ChEBI" id="CHEBI:15378"/>
        <dbReference type="ChEBI" id="CHEBI:30823"/>
        <dbReference type="ChEBI" id="CHEBI:72841"/>
        <dbReference type="ChEBI" id="CHEBI:75158"/>
    </reaction>
    <physiologicalReaction direction="left-to-right" evidence="26">
        <dbReference type="Rhea" id="RHEA:40920"/>
    </physiologicalReaction>
</comment>
<evidence type="ECO:0000256" key="14">
    <source>
        <dbReference type="ARBA" id="ARBA00023408"/>
    </source>
</evidence>
<proteinExistence type="inferred from homology"/>
<keyword evidence="7" id="KW-0677">Repeat</keyword>
<gene>
    <name evidence="43" type="ORF">OFUS_LOCUS17802</name>
</gene>
<keyword evidence="10" id="KW-0443">Lipid metabolism</keyword>
<dbReference type="InterPro" id="IPR001087">
    <property type="entry name" value="GDSL"/>
</dbReference>
<comment type="catalytic activity">
    <reaction evidence="13">
        <text>a triacylglycerol + H2O = a diacylglycerol + a fatty acid + H(+)</text>
        <dbReference type="Rhea" id="RHEA:12044"/>
        <dbReference type="ChEBI" id="CHEBI:15377"/>
        <dbReference type="ChEBI" id="CHEBI:15378"/>
        <dbReference type="ChEBI" id="CHEBI:17855"/>
        <dbReference type="ChEBI" id="CHEBI:18035"/>
        <dbReference type="ChEBI" id="CHEBI:28868"/>
        <dbReference type="EC" id="3.1.1.3"/>
    </reaction>
    <physiologicalReaction direction="left-to-right" evidence="13">
        <dbReference type="Rhea" id="RHEA:12045"/>
    </physiologicalReaction>
</comment>
<keyword evidence="5" id="KW-0812">Transmembrane</keyword>
<keyword evidence="4" id="KW-1003">Cell membrane</keyword>
<dbReference type="PANTHER" id="PTHR21325:SF31">
    <property type="entry name" value="GH22081P-RELATED"/>
    <property type="match status" value="1"/>
</dbReference>
<evidence type="ECO:0000256" key="9">
    <source>
        <dbReference type="ARBA" id="ARBA00022989"/>
    </source>
</evidence>
<dbReference type="InterPro" id="IPR035547">
    <property type="entry name" value="Phospholipase_B"/>
</dbReference>
<dbReference type="OrthoDB" id="10265800at2759"/>
<evidence type="ECO:0000256" key="2">
    <source>
        <dbReference type="ARBA" id="ARBA00009979"/>
    </source>
</evidence>
<comment type="catalytic activity">
    <reaction evidence="15">
        <text>a 1,2-diacyl-sn-glycero-3-phosphocholine + H2O = a 1-acyl-sn-glycero-3-phosphocholine + a fatty acid + H(+)</text>
        <dbReference type="Rhea" id="RHEA:15801"/>
        <dbReference type="ChEBI" id="CHEBI:15377"/>
        <dbReference type="ChEBI" id="CHEBI:15378"/>
        <dbReference type="ChEBI" id="CHEBI:28868"/>
        <dbReference type="ChEBI" id="CHEBI:57643"/>
        <dbReference type="ChEBI" id="CHEBI:58168"/>
        <dbReference type="EC" id="3.1.1.4"/>
    </reaction>
    <physiologicalReaction direction="left-to-right" evidence="15">
        <dbReference type="Rhea" id="RHEA:15802"/>
    </physiologicalReaction>
</comment>
<evidence type="ECO:0000256" key="16">
    <source>
        <dbReference type="ARBA" id="ARBA00029723"/>
    </source>
</evidence>
<dbReference type="GO" id="GO:0004623">
    <property type="term" value="F:phospholipase A2 activity"/>
    <property type="evidence" value="ECO:0007669"/>
    <property type="project" value="UniProtKB-EC"/>
</dbReference>
<comment type="catalytic activity">
    <reaction evidence="37">
        <text>1,3-dihexadecanoyl-2-(9Z-octadecenoyl)glycerol + H2O = 1,3-dihexadecanoylglycerol + (9Z)-octadecenoate + H(+)</text>
        <dbReference type="Rhea" id="RHEA:40983"/>
        <dbReference type="ChEBI" id="CHEBI:15377"/>
        <dbReference type="ChEBI" id="CHEBI:15378"/>
        <dbReference type="ChEBI" id="CHEBI:30823"/>
        <dbReference type="ChEBI" id="CHEBI:75688"/>
        <dbReference type="ChEBI" id="CHEBI:77619"/>
    </reaction>
    <physiologicalReaction direction="left-to-right" evidence="37">
        <dbReference type="Rhea" id="RHEA:40984"/>
    </physiologicalReaction>
</comment>
<dbReference type="Pfam" id="PF00657">
    <property type="entry name" value="Lipase_GDSL"/>
    <property type="match status" value="1"/>
</dbReference>
<evidence type="ECO:0000256" key="10">
    <source>
        <dbReference type="ARBA" id="ARBA00023098"/>
    </source>
</evidence>
<comment type="catalytic activity">
    <reaction evidence="42">
        <text>2-(9Z-octadecenoyl)-glycerol + H2O = glycerol + (9Z)-octadecenoate + H(+)</text>
        <dbReference type="Rhea" id="RHEA:38491"/>
        <dbReference type="ChEBI" id="CHEBI:15377"/>
        <dbReference type="ChEBI" id="CHEBI:15378"/>
        <dbReference type="ChEBI" id="CHEBI:17754"/>
        <dbReference type="ChEBI" id="CHEBI:30823"/>
        <dbReference type="ChEBI" id="CHEBI:73990"/>
    </reaction>
    <physiologicalReaction direction="left-to-right" evidence="42">
        <dbReference type="Rhea" id="RHEA:38492"/>
    </physiologicalReaction>
</comment>
<evidence type="ECO:0000256" key="13">
    <source>
        <dbReference type="ARBA" id="ARBA00023369"/>
    </source>
</evidence>
<protein>
    <recommendedName>
        <fullName evidence="3">Phospholipase B1, membrane-associated</fullName>
    </recommendedName>
    <alternativeName>
        <fullName evidence="16">Lysophospholipase</fullName>
    </alternativeName>
    <alternativeName>
        <fullName evidence="17">Phospholipase A2</fullName>
    </alternativeName>
    <alternativeName>
        <fullName evidence="19">Phospholipase B/lipase</fullName>
    </alternativeName>
    <alternativeName>
        <fullName evidence="18">Triacylglycerol lipase</fullName>
    </alternativeName>
</protein>
<evidence type="ECO:0000256" key="42">
    <source>
        <dbReference type="ARBA" id="ARBA00049461"/>
    </source>
</evidence>
<evidence type="ECO:0000256" key="21">
    <source>
        <dbReference type="ARBA" id="ARBA00047324"/>
    </source>
</evidence>
<evidence type="ECO:0000256" key="28">
    <source>
        <dbReference type="ARBA" id="ARBA00048058"/>
    </source>
</evidence>
<evidence type="ECO:0000256" key="30">
    <source>
        <dbReference type="ARBA" id="ARBA00048362"/>
    </source>
</evidence>
<keyword evidence="44" id="KW-1185">Reference proteome</keyword>
<comment type="catalytic activity">
    <reaction evidence="23">
        <text>1-(9Z-octadecenoyl)-glycerol + H2O = glycerol + (9Z)-octadecenoate + H(+)</text>
        <dbReference type="Rhea" id="RHEA:38487"/>
        <dbReference type="ChEBI" id="CHEBI:15377"/>
        <dbReference type="ChEBI" id="CHEBI:15378"/>
        <dbReference type="ChEBI" id="CHEBI:17754"/>
        <dbReference type="ChEBI" id="CHEBI:30823"/>
        <dbReference type="ChEBI" id="CHEBI:75342"/>
    </reaction>
    <physiologicalReaction direction="left-to-right" evidence="23">
        <dbReference type="Rhea" id="RHEA:38488"/>
    </physiologicalReaction>
</comment>
<comment type="catalytic activity">
    <reaction evidence="35">
        <text>1-hexadecanoyl-sn-glycero-3-phosphocholine + H2O = sn-glycerol 3-phosphocholine + hexadecanoate + H(+)</text>
        <dbReference type="Rhea" id="RHEA:40435"/>
        <dbReference type="ChEBI" id="CHEBI:7896"/>
        <dbReference type="ChEBI" id="CHEBI:15377"/>
        <dbReference type="ChEBI" id="CHEBI:15378"/>
        <dbReference type="ChEBI" id="CHEBI:16870"/>
        <dbReference type="ChEBI" id="CHEBI:72998"/>
    </reaction>
    <physiologicalReaction direction="left-to-right" evidence="35">
        <dbReference type="Rhea" id="RHEA:40436"/>
    </physiologicalReaction>
</comment>
<comment type="catalytic activity">
    <reaction evidence="27">
        <text>a 1-O-alkyl-2-acyl-sn-glycero-3-phosphocholine + H2O = a 1-O-alkyl-sn-glycero-3-phosphocholine + a fatty acid + H(+)</text>
        <dbReference type="Rhea" id="RHEA:36231"/>
        <dbReference type="ChEBI" id="CHEBI:15377"/>
        <dbReference type="ChEBI" id="CHEBI:15378"/>
        <dbReference type="ChEBI" id="CHEBI:28868"/>
        <dbReference type="ChEBI" id="CHEBI:30909"/>
        <dbReference type="ChEBI" id="CHEBI:36702"/>
        <dbReference type="EC" id="3.1.1.4"/>
    </reaction>
    <physiologicalReaction direction="left-to-right" evidence="27">
        <dbReference type="Rhea" id="RHEA:36232"/>
    </physiologicalReaction>
</comment>
<keyword evidence="12" id="KW-0325">Glycoprotein</keyword>
<comment type="function">
    <text evidence="20">Calcium-independent membrane-associated phospholipase that catalyzes complete diacylation of phospholipids by hydrolyzing both sn-1 and sn-2 fatty acyl chains attached to the glycerol backbone (phospholipase B activity). Has dual phospholipase and lysophospholipase activities toward diacylphospholipids. Preferentially cleaves sn-2 ester bonds over sn-1 bonds. Acts as a lipase toward glycerolipid substrates. Hydrolyzes fatty acyl chains of diacylglycerols with preference for the sn-2 position and of triacylglycerols with not positional selectivity. May also hydrolyze long chain retinyl esters such as retinyl palmitate. May contribute to digestion of dietary phospholipids, glycerolipids and retinoids, facilitating lipid absorption at the brush border.</text>
</comment>
<keyword evidence="11" id="KW-0472">Membrane</keyword>
<evidence type="ECO:0000256" key="34">
    <source>
        <dbReference type="ARBA" id="ARBA00048613"/>
    </source>
</evidence>
<comment type="subcellular location">
    <subcellularLocation>
        <location evidence="1">Apical cell membrane</location>
        <topology evidence="1">Single-pass type I membrane protein</topology>
    </subcellularLocation>
</comment>
<dbReference type="CDD" id="cd01824">
    <property type="entry name" value="Phospholipase_B_like"/>
    <property type="match status" value="1"/>
</dbReference>
<evidence type="ECO:0000256" key="12">
    <source>
        <dbReference type="ARBA" id="ARBA00023180"/>
    </source>
</evidence>
<evidence type="ECO:0000256" key="29">
    <source>
        <dbReference type="ARBA" id="ARBA00048227"/>
    </source>
</evidence>
<comment type="catalytic activity">
    <reaction evidence="32">
        <text>1,2,3-tri-(9Z-octadecenoyl)-glycerol + H2O = di-(9Z)-octadecenoylglycerol + (9Z)-octadecenoate + H(+)</text>
        <dbReference type="Rhea" id="RHEA:38575"/>
        <dbReference type="ChEBI" id="CHEBI:15377"/>
        <dbReference type="ChEBI" id="CHEBI:15378"/>
        <dbReference type="ChEBI" id="CHEBI:30823"/>
        <dbReference type="ChEBI" id="CHEBI:53753"/>
        <dbReference type="ChEBI" id="CHEBI:75945"/>
    </reaction>
    <physiologicalReaction direction="left-to-right" evidence="32">
        <dbReference type="Rhea" id="RHEA:38576"/>
    </physiologicalReaction>
</comment>
<comment type="catalytic activity">
    <reaction evidence="25">
        <text>2,3-di-(9Z)-octadecenoyl-sn-glycerol + H2O = 3-(9Z-octadecenoyl)-sn-glycerol + (9Z)-octadecenoate + H(+)</text>
        <dbReference type="Rhea" id="RHEA:42604"/>
        <dbReference type="ChEBI" id="CHEBI:15377"/>
        <dbReference type="ChEBI" id="CHEBI:15378"/>
        <dbReference type="ChEBI" id="CHEBI:30823"/>
        <dbReference type="ChEBI" id="CHEBI:75824"/>
        <dbReference type="ChEBI" id="CHEBI:75938"/>
    </reaction>
    <physiologicalReaction direction="left-to-right" evidence="25">
        <dbReference type="Rhea" id="RHEA:42605"/>
    </physiologicalReaction>
</comment>
<comment type="catalytic activity">
    <reaction evidence="22">
        <text>1,3-dihexadecanoyl-2-(9Z-octadecenoyl)glycerol + H2O = 1-hexadecanoyl-2-(9Z-octadecenoyl)-glycerol + hexadecanoate + H(+)</text>
        <dbReference type="Rhea" id="RHEA:40979"/>
        <dbReference type="ChEBI" id="CHEBI:7896"/>
        <dbReference type="ChEBI" id="CHEBI:15377"/>
        <dbReference type="ChEBI" id="CHEBI:15378"/>
        <dbReference type="ChEBI" id="CHEBI:75585"/>
        <dbReference type="ChEBI" id="CHEBI:75688"/>
    </reaction>
    <physiologicalReaction direction="left-to-right" evidence="22">
        <dbReference type="Rhea" id="RHEA:40980"/>
    </physiologicalReaction>
</comment>
<evidence type="ECO:0000256" key="26">
    <source>
        <dbReference type="ARBA" id="ARBA00048015"/>
    </source>
</evidence>
<comment type="catalytic activity">
    <reaction evidence="34">
        <text>1-hexadecanoyl-2-(9Z-octadecenoyl)-sn-glycero-3-phosphoethanolamine + H2O = 1-hexadecanoyl-sn-glycero-3-phosphoethanolamine + (9Z)-octadecenoate + H(+)</text>
        <dbReference type="Rhea" id="RHEA:40911"/>
        <dbReference type="ChEBI" id="CHEBI:15377"/>
        <dbReference type="ChEBI" id="CHEBI:15378"/>
        <dbReference type="ChEBI" id="CHEBI:30823"/>
        <dbReference type="ChEBI" id="CHEBI:73004"/>
        <dbReference type="ChEBI" id="CHEBI:73007"/>
    </reaction>
    <physiologicalReaction direction="left-to-right" evidence="34">
        <dbReference type="Rhea" id="RHEA:40912"/>
    </physiologicalReaction>
</comment>
<organism evidence="43 44">
    <name type="scientific">Owenia fusiformis</name>
    <name type="common">Polychaete worm</name>
    <dbReference type="NCBI Taxonomy" id="6347"/>
    <lineage>
        <taxon>Eukaryota</taxon>
        <taxon>Metazoa</taxon>
        <taxon>Spiralia</taxon>
        <taxon>Lophotrochozoa</taxon>
        <taxon>Annelida</taxon>
        <taxon>Polychaeta</taxon>
        <taxon>Sedentaria</taxon>
        <taxon>Canalipalpata</taxon>
        <taxon>Sabellida</taxon>
        <taxon>Oweniida</taxon>
        <taxon>Oweniidae</taxon>
        <taxon>Owenia</taxon>
    </lineage>
</organism>
<evidence type="ECO:0000256" key="4">
    <source>
        <dbReference type="ARBA" id="ARBA00022475"/>
    </source>
</evidence>
<evidence type="ECO:0000256" key="22">
    <source>
        <dbReference type="ARBA" id="ARBA00047363"/>
    </source>
</evidence>
<evidence type="ECO:0000256" key="38">
    <source>
        <dbReference type="ARBA" id="ARBA00048872"/>
    </source>
</evidence>
<dbReference type="GO" id="GO:0004806">
    <property type="term" value="F:triacylglycerol lipase activity"/>
    <property type="evidence" value="ECO:0007669"/>
    <property type="project" value="UniProtKB-EC"/>
</dbReference>
<evidence type="ECO:0000256" key="17">
    <source>
        <dbReference type="ARBA" id="ARBA00031182"/>
    </source>
</evidence>
<keyword evidence="6" id="KW-0732">Signal</keyword>
<dbReference type="Gene3D" id="3.40.50.1110">
    <property type="entry name" value="SGNH hydrolase"/>
    <property type="match status" value="1"/>
</dbReference>
<evidence type="ECO:0000256" key="39">
    <source>
        <dbReference type="ARBA" id="ARBA00048939"/>
    </source>
</evidence>
<comment type="catalytic activity">
    <reaction evidence="33">
        <text>a 1-acyl-sn-glycero-3-phosphocholine + H2O = sn-glycerol 3-phosphocholine + a fatty acid + H(+)</text>
        <dbReference type="Rhea" id="RHEA:15177"/>
        <dbReference type="ChEBI" id="CHEBI:15377"/>
        <dbReference type="ChEBI" id="CHEBI:15378"/>
        <dbReference type="ChEBI" id="CHEBI:16870"/>
        <dbReference type="ChEBI" id="CHEBI:28868"/>
        <dbReference type="ChEBI" id="CHEBI:58168"/>
        <dbReference type="EC" id="3.1.1.5"/>
    </reaction>
    <physiologicalReaction direction="left-to-right" evidence="33">
        <dbReference type="Rhea" id="RHEA:15178"/>
    </physiologicalReaction>
</comment>
<comment type="catalytic activity">
    <reaction evidence="21">
        <text>1-hexadecanoyl-2-(9Z)-octadecenoyl-3-octadecanoyl-sn-glycerol + H2O = 2-(9Z-octadecenoyl)-3-octadecanoyl-sn-glycerol + hexadecanoate + H(+)</text>
        <dbReference type="Rhea" id="RHEA:41107"/>
        <dbReference type="ChEBI" id="CHEBI:7896"/>
        <dbReference type="ChEBI" id="CHEBI:15377"/>
        <dbReference type="ChEBI" id="CHEBI:15378"/>
        <dbReference type="ChEBI" id="CHEBI:75558"/>
        <dbReference type="ChEBI" id="CHEBI:77623"/>
    </reaction>
    <physiologicalReaction direction="left-to-right" evidence="21">
        <dbReference type="Rhea" id="RHEA:41108"/>
    </physiologicalReaction>
</comment>
<evidence type="ECO:0000256" key="3">
    <source>
        <dbReference type="ARBA" id="ARBA00015133"/>
    </source>
</evidence>
<dbReference type="InterPro" id="IPR038885">
    <property type="entry name" value="PLB1"/>
</dbReference>
<evidence type="ECO:0000256" key="1">
    <source>
        <dbReference type="ARBA" id="ARBA00004247"/>
    </source>
</evidence>
<accession>A0A8J1UM97</accession>
<evidence type="ECO:0000256" key="19">
    <source>
        <dbReference type="ARBA" id="ARBA00033022"/>
    </source>
</evidence>
<comment type="caution">
    <text evidence="43">The sequence shown here is derived from an EMBL/GenBank/DDBJ whole genome shotgun (WGS) entry which is preliminary data.</text>
</comment>
<evidence type="ECO:0000256" key="27">
    <source>
        <dbReference type="ARBA" id="ARBA00048049"/>
    </source>
</evidence>
<dbReference type="EMBL" id="CAIIXF020000008">
    <property type="protein sequence ID" value="CAH1792882.1"/>
    <property type="molecule type" value="Genomic_DNA"/>
</dbReference>
<name>A0A8J1UM97_OWEFU</name>
<evidence type="ECO:0000256" key="15">
    <source>
        <dbReference type="ARBA" id="ARBA00023422"/>
    </source>
</evidence>
<dbReference type="Proteomes" id="UP000749559">
    <property type="component" value="Unassembled WGS sequence"/>
</dbReference>
<comment type="similarity">
    <text evidence="2">Belongs to the 'GDSL' lipolytic enzyme family. Phospholipase B1 subfamily.</text>
</comment>
<evidence type="ECO:0000256" key="25">
    <source>
        <dbReference type="ARBA" id="ARBA00048011"/>
    </source>
</evidence>
<evidence type="ECO:0000256" key="11">
    <source>
        <dbReference type="ARBA" id="ARBA00023136"/>
    </source>
</evidence>
<comment type="catalytic activity">
    <reaction evidence="31">
        <text>1-octadecanoyl-2-(9Z,12Z)-octadecadienoyl-sn-glycerol + H2O = 1-octadecanoyl-sn-glycerol + (9Z,12Z)-octadecadienoate + H(+)</text>
        <dbReference type="Rhea" id="RHEA:40927"/>
        <dbReference type="ChEBI" id="CHEBI:15377"/>
        <dbReference type="ChEBI" id="CHEBI:15378"/>
        <dbReference type="ChEBI" id="CHEBI:30245"/>
        <dbReference type="ChEBI" id="CHEBI:75550"/>
        <dbReference type="ChEBI" id="CHEBI:77097"/>
    </reaction>
    <physiologicalReaction direction="left-to-right" evidence="31">
        <dbReference type="Rhea" id="RHEA:40928"/>
    </physiologicalReaction>
</comment>
<comment type="catalytic activity">
    <reaction evidence="38">
        <text>1-O-hexadecyl-2-(9Z)-octadecenoyl-sn-glycero-3-phosphocholine + H2O = 1-O-hexadecyl-sn-glycero-3-phosphocholine + (9Z)-octadecenoate + H(+)</text>
        <dbReference type="Rhea" id="RHEA:40915"/>
        <dbReference type="ChEBI" id="CHEBI:15377"/>
        <dbReference type="ChEBI" id="CHEBI:15378"/>
        <dbReference type="ChEBI" id="CHEBI:30823"/>
        <dbReference type="ChEBI" id="CHEBI:34112"/>
        <dbReference type="ChEBI" id="CHEBI:64496"/>
    </reaction>
    <physiologicalReaction direction="left-to-right" evidence="38">
        <dbReference type="Rhea" id="RHEA:40916"/>
    </physiologicalReaction>
</comment>
<comment type="catalytic activity">
    <reaction evidence="29">
        <text>1,2-dihexadecanoyl-sn-glycero-3-phosphocholine + H2O = 1-hexadecanoyl-sn-glycero-3-phosphocholine + hexadecanoate + H(+)</text>
        <dbReference type="Rhea" id="RHEA:41223"/>
        <dbReference type="ChEBI" id="CHEBI:7896"/>
        <dbReference type="ChEBI" id="CHEBI:15377"/>
        <dbReference type="ChEBI" id="CHEBI:15378"/>
        <dbReference type="ChEBI" id="CHEBI:72998"/>
        <dbReference type="ChEBI" id="CHEBI:72999"/>
    </reaction>
    <physiologicalReaction direction="left-to-right" evidence="29">
        <dbReference type="Rhea" id="RHEA:41224"/>
    </physiologicalReaction>
</comment>
<evidence type="ECO:0000256" key="18">
    <source>
        <dbReference type="ARBA" id="ARBA00031485"/>
    </source>
</evidence>
<dbReference type="FunFam" id="3.40.50.1110:FF:000005">
    <property type="entry name" value="Phospholipase B1"/>
    <property type="match status" value="1"/>
</dbReference>